<proteinExistence type="predicted"/>
<accession>A0AA48WDP7</accession>
<reference evidence="2 3" key="1">
    <citation type="submission" date="2020-11" db="EMBL/GenBank/DDBJ databases">
        <authorList>
            <person name="Sun Q."/>
        </authorList>
    </citation>
    <scope>NUCLEOTIDE SEQUENCE [LARGE SCALE GENOMIC DNA]</scope>
    <source>
        <strain evidence="2 3">P8398</strain>
    </source>
</reference>
<dbReference type="Gene3D" id="2.70.98.70">
    <property type="match status" value="1"/>
</dbReference>
<name>A0AA48WDP7_9BURK</name>
<dbReference type="EMBL" id="CP065053">
    <property type="protein sequence ID" value="QPI50517.1"/>
    <property type="molecule type" value="Genomic_DNA"/>
</dbReference>
<dbReference type="Pfam" id="PF07940">
    <property type="entry name" value="Hepar_II_III_C"/>
    <property type="match status" value="1"/>
</dbReference>
<dbReference type="InterPro" id="IPR012480">
    <property type="entry name" value="Hepar_II_III_C"/>
</dbReference>
<dbReference type="Proteomes" id="UP000662888">
    <property type="component" value="Chromosome"/>
</dbReference>
<gene>
    <name evidence="2" type="ORF">IV454_02530</name>
</gene>
<protein>
    <submittedName>
        <fullName evidence="2">Heparinase II/III family protein</fullName>
    </submittedName>
</protein>
<evidence type="ECO:0000313" key="2">
    <source>
        <dbReference type="EMBL" id="QPI50517.1"/>
    </source>
</evidence>
<keyword evidence="3" id="KW-1185">Reference proteome</keyword>
<feature type="domain" description="Heparinase II/III-like C-terminal" evidence="1">
    <location>
        <begin position="11"/>
        <end position="55"/>
    </location>
</feature>
<sequence>MAMHSALADPQRVSLLFRSSPFGSLNHAHADQNSFVLYAKGEVLAMDSGVYDFYDSPH</sequence>
<evidence type="ECO:0000259" key="1">
    <source>
        <dbReference type="Pfam" id="PF07940"/>
    </source>
</evidence>
<evidence type="ECO:0000313" key="3">
    <source>
        <dbReference type="Proteomes" id="UP000662888"/>
    </source>
</evidence>
<organism evidence="2 3">
    <name type="scientific">Massilia antarctica</name>
    <dbReference type="NCBI Taxonomy" id="2765360"/>
    <lineage>
        <taxon>Bacteria</taxon>
        <taxon>Pseudomonadati</taxon>
        <taxon>Pseudomonadota</taxon>
        <taxon>Betaproteobacteria</taxon>
        <taxon>Burkholderiales</taxon>
        <taxon>Oxalobacteraceae</taxon>
        <taxon>Telluria group</taxon>
        <taxon>Massilia</taxon>
    </lineage>
</organism>